<dbReference type="PANTHER" id="PTHR47915:SF1">
    <property type="entry name" value="SI:DKEY-19B23.7"/>
    <property type="match status" value="1"/>
</dbReference>
<dbReference type="InterPro" id="IPR000772">
    <property type="entry name" value="Ricin_B_lectin"/>
</dbReference>
<dbReference type="PROSITE" id="PS50231">
    <property type="entry name" value="RICIN_B_LECTIN"/>
    <property type="match status" value="1"/>
</dbReference>
<evidence type="ECO:0000313" key="4">
    <source>
        <dbReference type="Proteomes" id="UP000650833"/>
    </source>
</evidence>
<feature type="domain" description="DUF7886" evidence="2">
    <location>
        <begin position="87"/>
        <end position="228"/>
    </location>
</feature>
<evidence type="ECO:0000259" key="1">
    <source>
        <dbReference type="Pfam" id="PF00652"/>
    </source>
</evidence>
<dbReference type="Gene3D" id="2.80.10.50">
    <property type="match status" value="1"/>
</dbReference>
<sequence length="371" mass="42836">MLGPDPNRELLKDSTRLAAFLQECLALGSLRGFKHFESFVRGREELVLCIYTNNYIPKNSVLMPKDVLNKYYSRNKLFQWQSPDSQSPLDEDFRQEKNKIMFLVAGYAKYRCPYVWLRSHHEQLIRAQPGQLEEDDNPLQLQKTNEWKTNNVSLWEMVAEILLMTSNPKNPFQLDFDYIDKLPVEESVLLTGSLLAFLENVWVQADPNINFVNDLYAEIQMLQSKHIENMYFYSLKNQMNGRVLDVSEGSLEDSAEIIVYSQKSGDCLNQLWRYEDGYLINVYSAKALDISGGEMEPESAIIQYAQKSPEEAANQKWEIDEEGYICCAARPDLVLDIGGREDEDGAAVILYEKREGEIASNQRWILEEYSG</sequence>
<dbReference type="Pfam" id="PF00652">
    <property type="entry name" value="Ricin_B_lectin"/>
    <property type="match status" value="1"/>
</dbReference>
<dbReference type="OrthoDB" id="239865at2759"/>
<evidence type="ECO:0000313" key="3">
    <source>
        <dbReference type="EMBL" id="KAG2203551.1"/>
    </source>
</evidence>
<reference evidence="3" key="1">
    <citation type="submission" date="2020-12" db="EMBL/GenBank/DDBJ databases">
        <title>Metabolic potential, ecology and presence of endohyphal bacteria is reflected in genomic diversity of Mucoromycotina.</title>
        <authorList>
            <person name="Muszewska A."/>
            <person name="Okrasinska A."/>
            <person name="Steczkiewicz K."/>
            <person name="Drgas O."/>
            <person name="Orlowska M."/>
            <person name="Perlinska-Lenart U."/>
            <person name="Aleksandrzak-Piekarczyk T."/>
            <person name="Szatraj K."/>
            <person name="Zielenkiewicz U."/>
            <person name="Pilsyk S."/>
            <person name="Malc E."/>
            <person name="Mieczkowski P."/>
            <person name="Kruszewska J.S."/>
            <person name="Biernat P."/>
            <person name="Pawlowska J."/>
        </authorList>
    </citation>
    <scope>NUCLEOTIDE SEQUENCE</scope>
    <source>
        <strain evidence="3">CBS 226.32</strain>
    </source>
</reference>
<feature type="domain" description="Ricin B lectin" evidence="1">
    <location>
        <begin position="233"/>
        <end position="364"/>
    </location>
</feature>
<accession>A0A8H7R5L3</accession>
<gene>
    <name evidence="3" type="ORF">INT46_000847</name>
</gene>
<dbReference type="Pfam" id="PF25377">
    <property type="entry name" value="DUF7886"/>
    <property type="match status" value="1"/>
</dbReference>
<name>A0A8H7R5L3_9FUNG</name>
<dbReference type="SUPFAM" id="SSF50370">
    <property type="entry name" value="Ricin B-like lectins"/>
    <property type="match status" value="1"/>
</dbReference>
<evidence type="ECO:0008006" key="5">
    <source>
        <dbReference type="Google" id="ProtNLM"/>
    </source>
</evidence>
<protein>
    <recommendedName>
        <fullName evidence="5">Ricin B lectin domain-containing protein</fullName>
    </recommendedName>
</protein>
<dbReference type="InterPro" id="IPR035992">
    <property type="entry name" value="Ricin_B-like_lectins"/>
</dbReference>
<comment type="caution">
    <text evidence="3">The sequence shown here is derived from an EMBL/GenBank/DDBJ whole genome shotgun (WGS) entry which is preliminary data.</text>
</comment>
<evidence type="ECO:0000259" key="2">
    <source>
        <dbReference type="Pfam" id="PF25377"/>
    </source>
</evidence>
<dbReference type="EMBL" id="JAEPRC010000225">
    <property type="protein sequence ID" value="KAG2203551.1"/>
    <property type="molecule type" value="Genomic_DNA"/>
</dbReference>
<dbReference type="Proteomes" id="UP000650833">
    <property type="component" value="Unassembled WGS sequence"/>
</dbReference>
<proteinExistence type="predicted"/>
<keyword evidence="4" id="KW-1185">Reference proteome</keyword>
<dbReference type="CDD" id="cd23454">
    <property type="entry name" value="beta-trefoil_Ricin_GllA-1"/>
    <property type="match status" value="1"/>
</dbReference>
<dbReference type="AlphaFoldDB" id="A0A8H7R5L3"/>
<organism evidence="3 4">
    <name type="scientific">Mucor plumbeus</name>
    <dbReference type="NCBI Taxonomy" id="97098"/>
    <lineage>
        <taxon>Eukaryota</taxon>
        <taxon>Fungi</taxon>
        <taxon>Fungi incertae sedis</taxon>
        <taxon>Mucoromycota</taxon>
        <taxon>Mucoromycotina</taxon>
        <taxon>Mucoromycetes</taxon>
        <taxon>Mucorales</taxon>
        <taxon>Mucorineae</taxon>
        <taxon>Mucoraceae</taxon>
        <taxon>Mucor</taxon>
    </lineage>
</organism>
<dbReference type="PANTHER" id="PTHR47915">
    <property type="entry name" value="SI:DKEY-19B23.7"/>
    <property type="match status" value="1"/>
</dbReference>
<dbReference type="InterPro" id="IPR057208">
    <property type="entry name" value="DUF7886"/>
</dbReference>